<evidence type="ECO:0000313" key="2">
    <source>
        <dbReference type="Proteomes" id="UP000006727"/>
    </source>
</evidence>
<organism evidence="1 2">
    <name type="scientific">Physcomitrium patens</name>
    <name type="common">Spreading-leaved earth moss</name>
    <name type="synonym">Physcomitrella patens</name>
    <dbReference type="NCBI Taxonomy" id="3218"/>
    <lineage>
        <taxon>Eukaryota</taxon>
        <taxon>Viridiplantae</taxon>
        <taxon>Streptophyta</taxon>
        <taxon>Embryophyta</taxon>
        <taxon>Bryophyta</taxon>
        <taxon>Bryophytina</taxon>
        <taxon>Bryopsida</taxon>
        <taxon>Funariidae</taxon>
        <taxon>Funariales</taxon>
        <taxon>Funariaceae</taxon>
        <taxon>Physcomitrium</taxon>
    </lineage>
</organism>
<dbReference type="EnsemblPlants" id="Pp3c16_1280V3.1">
    <property type="protein sequence ID" value="PAC:32983750.CDS.1"/>
    <property type="gene ID" value="Pp3c16_1280"/>
</dbReference>
<dbReference type="Proteomes" id="UP000006727">
    <property type="component" value="Chromosome 16"/>
</dbReference>
<evidence type="ECO:0000313" key="1">
    <source>
        <dbReference type="EnsemblPlants" id="PAC:32983750.CDS.1"/>
    </source>
</evidence>
<dbReference type="EMBL" id="ABEU02000016">
    <property type="status" value="NOT_ANNOTATED_CDS"/>
    <property type="molecule type" value="Genomic_DNA"/>
</dbReference>
<reference evidence="1" key="3">
    <citation type="submission" date="2020-12" db="UniProtKB">
        <authorList>
            <consortium name="EnsemblPlants"/>
        </authorList>
    </citation>
    <scope>IDENTIFICATION</scope>
</reference>
<name>A0A7I4A3W4_PHYPA</name>
<keyword evidence="2" id="KW-1185">Reference proteome</keyword>
<dbReference type="EnsemblPlants" id="Pp3c16_1280V3.2">
    <property type="protein sequence ID" value="PAC:32983751.CDS.1"/>
    <property type="gene ID" value="Pp3c16_1280"/>
</dbReference>
<proteinExistence type="predicted"/>
<accession>A0A7I4A3W4</accession>
<reference evidence="1 2" key="1">
    <citation type="journal article" date="2008" name="Science">
        <title>The Physcomitrella genome reveals evolutionary insights into the conquest of land by plants.</title>
        <authorList>
            <person name="Rensing S."/>
            <person name="Lang D."/>
            <person name="Zimmer A."/>
            <person name="Terry A."/>
            <person name="Salamov A."/>
            <person name="Shapiro H."/>
            <person name="Nishiyama T."/>
            <person name="Perroud P.-F."/>
            <person name="Lindquist E."/>
            <person name="Kamisugi Y."/>
            <person name="Tanahashi T."/>
            <person name="Sakakibara K."/>
            <person name="Fujita T."/>
            <person name="Oishi K."/>
            <person name="Shin-I T."/>
            <person name="Kuroki Y."/>
            <person name="Toyoda A."/>
            <person name="Suzuki Y."/>
            <person name="Hashimoto A."/>
            <person name="Yamaguchi K."/>
            <person name="Sugano A."/>
            <person name="Kohara Y."/>
            <person name="Fujiyama A."/>
            <person name="Anterola A."/>
            <person name="Aoki S."/>
            <person name="Ashton N."/>
            <person name="Barbazuk W.B."/>
            <person name="Barker E."/>
            <person name="Bennetzen J."/>
            <person name="Bezanilla M."/>
            <person name="Blankenship R."/>
            <person name="Cho S.H."/>
            <person name="Dutcher S."/>
            <person name="Estelle M."/>
            <person name="Fawcett J.A."/>
            <person name="Gundlach H."/>
            <person name="Hanada K."/>
            <person name="Heyl A."/>
            <person name="Hicks K.A."/>
            <person name="Hugh J."/>
            <person name="Lohr M."/>
            <person name="Mayer K."/>
            <person name="Melkozernov A."/>
            <person name="Murata T."/>
            <person name="Nelson D."/>
            <person name="Pils B."/>
            <person name="Prigge M."/>
            <person name="Reiss B."/>
            <person name="Renner T."/>
            <person name="Rombauts S."/>
            <person name="Rushton P."/>
            <person name="Sanderfoot A."/>
            <person name="Schween G."/>
            <person name="Shiu S.-H."/>
            <person name="Stueber K."/>
            <person name="Theodoulou F.L."/>
            <person name="Tu H."/>
            <person name="Van de Peer Y."/>
            <person name="Verrier P.J."/>
            <person name="Waters E."/>
            <person name="Wood A."/>
            <person name="Yang L."/>
            <person name="Cove D."/>
            <person name="Cuming A."/>
            <person name="Hasebe M."/>
            <person name="Lucas S."/>
            <person name="Mishler D.B."/>
            <person name="Reski R."/>
            <person name="Grigoriev I."/>
            <person name="Quatrano R.S."/>
            <person name="Boore J.L."/>
        </authorList>
    </citation>
    <scope>NUCLEOTIDE SEQUENCE [LARGE SCALE GENOMIC DNA]</scope>
    <source>
        <strain evidence="1 2">cv. Gransden 2004</strain>
    </source>
</reference>
<dbReference type="InParanoid" id="A0A7I4A3W4"/>
<sequence>MPDLAASLRLNMELDMSPSTSTQPVTAAIWSWEPQLLHLWRLQTMDRLERMVSIRALYVEMQTSKHFKD</sequence>
<protein>
    <submittedName>
        <fullName evidence="1">Uncharacterized protein</fullName>
    </submittedName>
</protein>
<reference evidence="1 2" key="2">
    <citation type="journal article" date="2018" name="Plant J.">
        <title>The Physcomitrella patens chromosome-scale assembly reveals moss genome structure and evolution.</title>
        <authorList>
            <person name="Lang D."/>
            <person name="Ullrich K.K."/>
            <person name="Murat F."/>
            <person name="Fuchs J."/>
            <person name="Jenkins J."/>
            <person name="Haas F.B."/>
            <person name="Piednoel M."/>
            <person name="Gundlach H."/>
            <person name="Van Bel M."/>
            <person name="Meyberg R."/>
            <person name="Vives C."/>
            <person name="Morata J."/>
            <person name="Symeonidi A."/>
            <person name="Hiss M."/>
            <person name="Muchero W."/>
            <person name="Kamisugi Y."/>
            <person name="Saleh O."/>
            <person name="Blanc G."/>
            <person name="Decker E.L."/>
            <person name="van Gessel N."/>
            <person name="Grimwood J."/>
            <person name="Hayes R.D."/>
            <person name="Graham S.W."/>
            <person name="Gunter L.E."/>
            <person name="McDaniel S.F."/>
            <person name="Hoernstein S.N.W."/>
            <person name="Larsson A."/>
            <person name="Li F.W."/>
            <person name="Perroud P.F."/>
            <person name="Phillips J."/>
            <person name="Ranjan P."/>
            <person name="Rokshar D.S."/>
            <person name="Rothfels C.J."/>
            <person name="Schneider L."/>
            <person name="Shu S."/>
            <person name="Stevenson D.W."/>
            <person name="Thummler F."/>
            <person name="Tillich M."/>
            <person name="Villarreal Aguilar J.C."/>
            <person name="Widiez T."/>
            <person name="Wong G.K."/>
            <person name="Wymore A."/>
            <person name="Zhang Y."/>
            <person name="Zimmer A.D."/>
            <person name="Quatrano R.S."/>
            <person name="Mayer K.F.X."/>
            <person name="Goodstein D."/>
            <person name="Casacuberta J.M."/>
            <person name="Vandepoele K."/>
            <person name="Reski R."/>
            <person name="Cuming A.C."/>
            <person name="Tuskan G.A."/>
            <person name="Maumus F."/>
            <person name="Salse J."/>
            <person name="Schmutz J."/>
            <person name="Rensing S.A."/>
        </authorList>
    </citation>
    <scope>NUCLEOTIDE SEQUENCE [LARGE SCALE GENOMIC DNA]</scope>
    <source>
        <strain evidence="1 2">cv. Gransden 2004</strain>
    </source>
</reference>
<dbReference type="Gramene" id="Pp3c16_1280V3.2">
    <property type="protein sequence ID" value="PAC:32983751.CDS.1"/>
    <property type="gene ID" value="Pp3c16_1280"/>
</dbReference>
<dbReference type="Gramene" id="Pp3c16_1280V3.1">
    <property type="protein sequence ID" value="PAC:32983750.CDS.1"/>
    <property type="gene ID" value="Pp3c16_1280"/>
</dbReference>
<dbReference type="AlphaFoldDB" id="A0A7I4A3W4"/>